<dbReference type="Gene3D" id="1.25.10.10">
    <property type="entry name" value="Leucine-rich Repeat Variant"/>
    <property type="match status" value="1"/>
</dbReference>
<feature type="non-terminal residue" evidence="8">
    <location>
        <position position="1"/>
    </location>
</feature>
<dbReference type="InterPro" id="IPR011989">
    <property type="entry name" value="ARM-like"/>
</dbReference>
<dbReference type="OrthoDB" id="46159at2759"/>
<evidence type="ECO:0000313" key="8">
    <source>
        <dbReference type="EMBL" id="RCH78860.1"/>
    </source>
</evidence>
<reference evidence="8 9" key="1">
    <citation type="journal article" date="2018" name="G3 (Bethesda)">
        <title>Phylogenetic and Phylogenomic Definition of Rhizopus Species.</title>
        <authorList>
            <person name="Gryganskyi A.P."/>
            <person name="Golan J."/>
            <person name="Dolatabadi S."/>
            <person name="Mondo S."/>
            <person name="Robb S."/>
            <person name="Idnurm A."/>
            <person name="Muszewska A."/>
            <person name="Steczkiewicz K."/>
            <person name="Masonjones S."/>
            <person name="Liao H.L."/>
            <person name="Gajdeczka M.T."/>
            <person name="Anike F."/>
            <person name="Vuek A."/>
            <person name="Anishchenko I.M."/>
            <person name="Voigt K."/>
            <person name="de Hoog G.S."/>
            <person name="Smith M.E."/>
            <person name="Heitman J."/>
            <person name="Vilgalys R."/>
            <person name="Stajich J.E."/>
        </authorList>
    </citation>
    <scope>NUCLEOTIDE SEQUENCE [LARGE SCALE GENOMIC DNA]</scope>
    <source>
        <strain evidence="8 9">LSU 92-RS-03</strain>
    </source>
</reference>
<evidence type="ECO:0000313" key="9">
    <source>
        <dbReference type="Proteomes" id="UP000253551"/>
    </source>
</evidence>
<accession>A0A367IME9</accession>
<feature type="region of interest" description="Disordered" evidence="6">
    <location>
        <begin position="206"/>
        <end position="227"/>
    </location>
</feature>
<feature type="region of interest" description="Disordered" evidence="6">
    <location>
        <begin position="240"/>
        <end position="259"/>
    </location>
</feature>
<keyword evidence="9" id="KW-1185">Reference proteome</keyword>
<comment type="caution">
    <text evidence="8">The sequence shown here is derived from an EMBL/GenBank/DDBJ whole genome shotgun (WGS) entry which is preliminary data.</text>
</comment>
<organism evidence="8 9">
    <name type="scientific">Rhizopus stolonifer</name>
    <name type="common">Rhizopus nigricans</name>
    <dbReference type="NCBI Taxonomy" id="4846"/>
    <lineage>
        <taxon>Eukaryota</taxon>
        <taxon>Fungi</taxon>
        <taxon>Fungi incertae sedis</taxon>
        <taxon>Mucoromycota</taxon>
        <taxon>Mucoromycotina</taxon>
        <taxon>Mucoromycetes</taxon>
        <taxon>Mucorales</taxon>
        <taxon>Mucorineae</taxon>
        <taxon>Rhizopodaceae</taxon>
        <taxon>Rhizopus</taxon>
    </lineage>
</organism>
<comment type="subcellular location">
    <subcellularLocation>
        <location evidence="1">Cytoplasm</location>
        <location evidence="1">Cytoskeleton</location>
        <location evidence="1">Spindle</location>
    </subcellularLocation>
</comment>
<evidence type="ECO:0000256" key="6">
    <source>
        <dbReference type="SAM" id="MobiDB-lite"/>
    </source>
</evidence>
<keyword evidence="5" id="KW-0131">Cell cycle</keyword>
<evidence type="ECO:0000256" key="4">
    <source>
        <dbReference type="ARBA" id="ARBA00022701"/>
    </source>
</evidence>
<name>A0A367IME9_RHIST</name>
<proteinExistence type="inferred from homology"/>
<dbReference type="AlphaFoldDB" id="A0A367IME9"/>
<comment type="similarity">
    <text evidence="2">Belongs to the CLASP family.</text>
</comment>
<gene>
    <name evidence="8" type="primary">STU1_2</name>
    <name evidence="8" type="ORF">CU098_003863</name>
</gene>
<feature type="non-terminal residue" evidence="8">
    <location>
        <position position="425"/>
    </location>
</feature>
<dbReference type="EMBL" id="PJQM01006949">
    <property type="protein sequence ID" value="RCH78860.1"/>
    <property type="molecule type" value="Genomic_DNA"/>
</dbReference>
<evidence type="ECO:0000256" key="1">
    <source>
        <dbReference type="ARBA" id="ARBA00004186"/>
    </source>
</evidence>
<feature type="domain" description="CLASP N-terminal" evidence="7">
    <location>
        <begin position="5"/>
        <end position="72"/>
    </location>
</feature>
<dbReference type="GO" id="GO:0051301">
    <property type="term" value="P:cell division"/>
    <property type="evidence" value="ECO:0007669"/>
    <property type="project" value="UniProtKB-KW"/>
</dbReference>
<keyword evidence="5" id="KW-0498">Mitosis</keyword>
<keyword evidence="3" id="KW-0132">Cell division</keyword>
<evidence type="ECO:0000256" key="2">
    <source>
        <dbReference type="ARBA" id="ARBA00009549"/>
    </source>
</evidence>
<sequence length="425" mass="48587">QSAAEFLITFLKIHARKFQGNSSDILQKYIKKGLADASPNVRELCRETYWVYYEHWPKEAEKICLEMDSEKIQQLKAAQKKDESFPTASQKDTTTKKSNSKSSSFEIDYTEPIPWIPFFTRGPNNTIQEDKAFLKAYRKAHMSAIASSKNYKLKSQLAITIPKEDIPESHKKKGSLMSPKTGQIEMIEEKEAIYETPKRTKISRKATEELRPEEKMKKRHVSEESKKTPAYEAIHVAPDGTKNSRKATEELRTEEELKKRRVSVESEELPTLNDTSESEEIIKKGHVSVKTYNPTLDNLNQVARSSLGSIQEGTEMMKTGKINPSLLFDLQIVSENTPLRDINNVDADSIFWLYDLARPFLNCLKEVTSLIHNKDTAHIVKYEAISLALSLIHNQKALFLNFKNLIVNGQASYLYSLVRALSKEH</sequence>
<keyword evidence="4" id="KW-0493">Microtubule</keyword>
<dbReference type="Pfam" id="PF12348">
    <property type="entry name" value="CLASP_N"/>
    <property type="match status" value="1"/>
</dbReference>
<feature type="compositionally biased region" description="Basic and acidic residues" evidence="6">
    <location>
        <begin position="246"/>
        <end position="259"/>
    </location>
</feature>
<feature type="region of interest" description="Disordered" evidence="6">
    <location>
        <begin position="77"/>
        <end position="105"/>
    </location>
</feature>
<evidence type="ECO:0000259" key="7">
    <source>
        <dbReference type="Pfam" id="PF12348"/>
    </source>
</evidence>
<evidence type="ECO:0000256" key="3">
    <source>
        <dbReference type="ARBA" id="ARBA00022618"/>
    </source>
</evidence>
<dbReference type="GO" id="GO:0005874">
    <property type="term" value="C:microtubule"/>
    <property type="evidence" value="ECO:0007669"/>
    <property type="project" value="UniProtKB-KW"/>
</dbReference>
<evidence type="ECO:0000256" key="5">
    <source>
        <dbReference type="ARBA" id="ARBA00022776"/>
    </source>
</evidence>
<dbReference type="GO" id="GO:0005819">
    <property type="term" value="C:spindle"/>
    <property type="evidence" value="ECO:0007669"/>
    <property type="project" value="UniProtKB-SubCell"/>
</dbReference>
<dbReference type="InterPro" id="IPR024395">
    <property type="entry name" value="CLASP_N_dom"/>
</dbReference>
<feature type="compositionally biased region" description="Low complexity" evidence="6">
    <location>
        <begin position="89"/>
        <end position="104"/>
    </location>
</feature>
<dbReference type="Proteomes" id="UP000253551">
    <property type="component" value="Unassembled WGS sequence"/>
</dbReference>
<dbReference type="STRING" id="4846.A0A367IME9"/>
<protein>
    <submittedName>
        <fullName evidence="8">Suppressor of tub2 mutation</fullName>
    </submittedName>
</protein>